<dbReference type="Gene3D" id="3.40.50.300">
    <property type="entry name" value="P-loop containing nucleotide triphosphate hydrolases"/>
    <property type="match status" value="1"/>
</dbReference>
<name>B8KU14_9GAMM</name>
<evidence type="ECO:0000259" key="4">
    <source>
        <dbReference type="PROSITE" id="PS50893"/>
    </source>
</evidence>
<accession>B8KU14</accession>
<proteinExistence type="predicted"/>
<evidence type="ECO:0000313" key="6">
    <source>
        <dbReference type="Proteomes" id="UP000004699"/>
    </source>
</evidence>
<dbReference type="InterPro" id="IPR003593">
    <property type="entry name" value="AAA+_ATPase"/>
</dbReference>
<evidence type="ECO:0000256" key="1">
    <source>
        <dbReference type="ARBA" id="ARBA00022448"/>
    </source>
</evidence>
<dbReference type="GO" id="GO:0016887">
    <property type="term" value="F:ATP hydrolysis activity"/>
    <property type="evidence" value="ECO:0007669"/>
    <property type="project" value="InterPro"/>
</dbReference>
<sequence length="246" mass="26941">MTDIGLDTVVKSFGGQRVLDGISVEFPRNGISAIVGPSGCGKSTLLRLCNGLEKPDSGEVRCFGDTVDYTQLVTLRRRIGYAVQGNGLFPHLTAKENMVLLARVAGWPVARLELRLKKLMRLCHVTDDLLERFPSQLSGGQQQRVGLCRAMMLEPAALLLDEPFAAIDPITRRDIHQQLLALHAAEPTTVILVTHDMREALRLADYLLVMSSGKILLALSRDEFSTDAMQDDPDQFLADLLSGASS</sequence>
<dbReference type="SMART" id="SM00382">
    <property type="entry name" value="AAA"/>
    <property type="match status" value="1"/>
</dbReference>
<reference evidence="6" key="1">
    <citation type="journal article" date="2013" name="BMC Microbiol.">
        <title>Taxonomy and evolution of bacteriochlorophyll a-containing members of the OM60/NOR5 clade of marine gammaproteobacteria: description of Luminiphilus syltensis gen. nov., sp. nov., reclassification of Haliea rubra as Pseudohaliea rubra gen. nov., comb. nov., and emendation of Chromatocurvus halotolerans.</title>
        <authorList>
            <person name="Spring S."/>
            <person name="Riedel T."/>
            <person name="Sproer C."/>
            <person name="Yan S."/>
            <person name="Harder J."/>
            <person name="Fuchs B.M."/>
        </authorList>
    </citation>
    <scope>NUCLEOTIDE SEQUENCE [LARGE SCALE GENOMIC DNA]</scope>
    <source>
        <strain evidence="6">NOR51-B</strain>
    </source>
</reference>
<dbReference type="OrthoDB" id="9784450at2"/>
<dbReference type="GO" id="GO:0005524">
    <property type="term" value="F:ATP binding"/>
    <property type="evidence" value="ECO:0007669"/>
    <property type="project" value="UniProtKB-KW"/>
</dbReference>
<dbReference type="PROSITE" id="PS00211">
    <property type="entry name" value="ABC_TRANSPORTER_1"/>
    <property type="match status" value="1"/>
</dbReference>
<dbReference type="eggNOG" id="COG1125">
    <property type="taxonomic scope" value="Bacteria"/>
</dbReference>
<dbReference type="PROSITE" id="PS50893">
    <property type="entry name" value="ABC_TRANSPORTER_2"/>
    <property type="match status" value="1"/>
</dbReference>
<keyword evidence="2" id="KW-0547">Nucleotide-binding</keyword>
<dbReference type="SUPFAM" id="SSF52540">
    <property type="entry name" value="P-loop containing nucleoside triphosphate hydrolases"/>
    <property type="match status" value="1"/>
</dbReference>
<dbReference type="AlphaFoldDB" id="B8KU14"/>
<protein>
    <submittedName>
        <fullName evidence="5">ABC transporter ATP-binding protein</fullName>
    </submittedName>
</protein>
<evidence type="ECO:0000256" key="3">
    <source>
        <dbReference type="ARBA" id="ARBA00022840"/>
    </source>
</evidence>
<gene>
    <name evidence="5" type="primary">yehX</name>
    <name evidence="5" type="ORF">NOR51B_1191</name>
</gene>
<dbReference type="STRING" id="565045.NOR51B_1191"/>
<keyword evidence="1" id="KW-0813">Transport</keyword>
<evidence type="ECO:0000313" key="5">
    <source>
        <dbReference type="EMBL" id="EED35246.1"/>
    </source>
</evidence>
<dbReference type="InterPro" id="IPR017871">
    <property type="entry name" value="ABC_transporter-like_CS"/>
</dbReference>
<organism evidence="5 6">
    <name type="scientific">Luminiphilus syltensis NOR5-1B</name>
    <dbReference type="NCBI Taxonomy" id="565045"/>
    <lineage>
        <taxon>Bacteria</taxon>
        <taxon>Pseudomonadati</taxon>
        <taxon>Pseudomonadota</taxon>
        <taxon>Gammaproteobacteria</taxon>
        <taxon>Cellvibrionales</taxon>
        <taxon>Halieaceae</taxon>
        <taxon>Luminiphilus</taxon>
    </lineage>
</organism>
<dbReference type="InterPro" id="IPR050093">
    <property type="entry name" value="ABC_SmlMolc_Importer"/>
</dbReference>
<evidence type="ECO:0000256" key="2">
    <source>
        <dbReference type="ARBA" id="ARBA00022741"/>
    </source>
</evidence>
<keyword evidence="3 5" id="KW-0067">ATP-binding</keyword>
<feature type="domain" description="ABC transporter" evidence="4">
    <location>
        <begin position="4"/>
        <end position="237"/>
    </location>
</feature>
<dbReference type="InterPro" id="IPR003439">
    <property type="entry name" value="ABC_transporter-like_ATP-bd"/>
</dbReference>
<dbReference type="Pfam" id="PF00005">
    <property type="entry name" value="ABC_tran"/>
    <property type="match status" value="1"/>
</dbReference>
<dbReference type="RefSeq" id="WP_009019992.1">
    <property type="nucleotide sequence ID" value="NZ_DS999411.1"/>
</dbReference>
<dbReference type="PANTHER" id="PTHR42781">
    <property type="entry name" value="SPERMIDINE/PUTRESCINE IMPORT ATP-BINDING PROTEIN POTA"/>
    <property type="match status" value="1"/>
</dbReference>
<keyword evidence="6" id="KW-1185">Reference proteome</keyword>
<dbReference type="EMBL" id="DS999411">
    <property type="protein sequence ID" value="EED35246.1"/>
    <property type="molecule type" value="Genomic_DNA"/>
</dbReference>
<dbReference type="PANTHER" id="PTHR42781:SF4">
    <property type="entry name" value="SPERMIDINE_PUTRESCINE IMPORT ATP-BINDING PROTEIN POTA"/>
    <property type="match status" value="1"/>
</dbReference>
<dbReference type="HOGENOM" id="CLU_000604_1_22_6"/>
<dbReference type="Proteomes" id="UP000004699">
    <property type="component" value="Unassembled WGS sequence"/>
</dbReference>
<dbReference type="InterPro" id="IPR027417">
    <property type="entry name" value="P-loop_NTPase"/>
</dbReference>